<dbReference type="AlphaFoldDB" id="A0AAN4YJF4"/>
<accession>A0AAN4YJF4</accession>
<protein>
    <submittedName>
        <fullName evidence="1">Unnamed protein product</fullName>
    </submittedName>
</protein>
<evidence type="ECO:0000313" key="1">
    <source>
        <dbReference type="EMBL" id="GMG30464.1"/>
    </source>
</evidence>
<comment type="caution">
    <text evidence="1">The sequence shown here is derived from an EMBL/GenBank/DDBJ whole genome shotgun (WGS) entry which is preliminary data.</text>
</comment>
<dbReference type="EMBL" id="BSYA01000071">
    <property type="protein sequence ID" value="GMG30464.1"/>
    <property type="molecule type" value="Genomic_DNA"/>
</dbReference>
<gene>
    <name evidence="1" type="ORF">Aory04_000653000</name>
</gene>
<name>A0AAN4YJF4_ASPOZ</name>
<proteinExistence type="predicted"/>
<dbReference type="Proteomes" id="UP001165205">
    <property type="component" value="Unassembled WGS sequence"/>
</dbReference>
<sequence>MTVFWILQIQIAIRDYRMKKKLCSNPLWTDFYNVLFHTPSVMDPRLWSSYYNTKHLFSPRAWDSWVPPDRQPLPVLTSALDMPASLSMLQGDPARLIRFAFVFIRQCKHISESCDEDAVRQALATLQSTTIRLRASNKGIPPYSETQARFWLHMVRTCLQSLELAQTRDKEILSSQLSFDDFVALFDLKPTSWKRYYSQRAWDSLTARVQFVPPDRRALPNVINISTHRHEVDAIIKGIEKELLPPEMGSLEDVLLATCAESVEPPGKNEQRVDVDACLSCCDDSLNYDKGEF</sequence>
<reference evidence="1" key="1">
    <citation type="submission" date="2023-04" db="EMBL/GenBank/DDBJ databases">
        <title>Aspergillus oryzae NBRC 4228.</title>
        <authorList>
            <person name="Ichikawa N."/>
            <person name="Sato H."/>
            <person name="Tonouchi N."/>
        </authorList>
    </citation>
    <scope>NUCLEOTIDE SEQUENCE</scope>
    <source>
        <strain evidence="1">NBRC 4228</strain>
    </source>
</reference>
<evidence type="ECO:0000313" key="2">
    <source>
        <dbReference type="Proteomes" id="UP001165205"/>
    </source>
</evidence>
<organism evidence="1 2">
    <name type="scientific">Aspergillus oryzae</name>
    <name type="common">Yellow koji mold</name>
    <dbReference type="NCBI Taxonomy" id="5062"/>
    <lineage>
        <taxon>Eukaryota</taxon>
        <taxon>Fungi</taxon>
        <taxon>Dikarya</taxon>
        <taxon>Ascomycota</taxon>
        <taxon>Pezizomycotina</taxon>
        <taxon>Eurotiomycetes</taxon>
        <taxon>Eurotiomycetidae</taxon>
        <taxon>Eurotiales</taxon>
        <taxon>Aspergillaceae</taxon>
        <taxon>Aspergillus</taxon>
        <taxon>Aspergillus subgen. Circumdati</taxon>
    </lineage>
</organism>